<dbReference type="SMART" id="SM00304">
    <property type="entry name" value="HAMP"/>
    <property type="match status" value="1"/>
</dbReference>
<dbReference type="PROSITE" id="PS50885">
    <property type="entry name" value="HAMP"/>
    <property type="match status" value="1"/>
</dbReference>
<keyword evidence="8" id="KW-0472">Membrane</keyword>
<dbReference type="PANTHER" id="PTHR43711">
    <property type="entry name" value="TWO-COMPONENT HISTIDINE KINASE"/>
    <property type="match status" value="1"/>
</dbReference>
<dbReference type="KEGG" id="dat:HRM2_22270"/>
<dbReference type="SUPFAM" id="SSF158472">
    <property type="entry name" value="HAMP domain-like"/>
    <property type="match status" value="1"/>
</dbReference>
<evidence type="ECO:0000256" key="3">
    <source>
        <dbReference type="ARBA" id="ARBA00012438"/>
    </source>
</evidence>
<evidence type="ECO:0000256" key="2">
    <source>
        <dbReference type="ARBA" id="ARBA00004370"/>
    </source>
</evidence>
<feature type="domain" description="Histidine kinase" evidence="9">
    <location>
        <begin position="224"/>
        <end position="444"/>
    </location>
</feature>
<dbReference type="SMART" id="SM00387">
    <property type="entry name" value="HATPase_c"/>
    <property type="match status" value="1"/>
</dbReference>
<dbReference type="Gene3D" id="3.30.565.10">
    <property type="entry name" value="Histidine kinase-like ATPase, C-terminal domain"/>
    <property type="match status" value="1"/>
</dbReference>
<evidence type="ECO:0000256" key="1">
    <source>
        <dbReference type="ARBA" id="ARBA00000085"/>
    </source>
</evidence>
<dbReference type="STRING" id="177437.HRM2_22270"/>
<dbReference type="SUPFAM" id="SSF55874">
    <property type="entry name" value="ATPase domain of HSP90 chaperone/DNA topoisomerase II/histidine kinase"/>
    <property type="match status" value="1"/>
</dbReference>
<evidence type="ECO:0000259" key="9">
    <source>
        <dbReference type="PROSITE" id="PS50109"/>
    </source>
</evidence>
<dbReference type="Pfam" id="PF02518">
    <property type="entry name" value="HATPase_c"/>
    <property type="match status" value="1"/>
</dbReference>
<dbReference type="InterPro" id="IPR004358">
    <property type="entry name" value="Sig_transdc_His_kin-like_C"/>
</dbReference>
<comment type="catalytic activity">
    <reaction evidence="1">
        <text>ATP + protein L-histidine = ADP + protein N-phospho-L-histidine.</text>
        <dbReference type="EC" id="2.7.13.3"/>
    </reaction>
</comment>
<evidence type="ECO:0000313" key="11">
    <source>
        <dbReference type="EMBL" id="ACN15325.1"/>
    </source>
</evidence>
<dbReference type="SMART" id="SM00388">
    <property type="entry name" value="HisKA"/>
    <property type="match status" value="1"/>
</dbReference>
<keyword evidence="12" id="KW-1185">Reference proteome</keyword>
<dbReference type="HOGENOM" id="CLU_000445_89_23_7"/>
<dbReference type="GO" id="GO:0000155">
    <property type="term" value="F:phosphorelay sensor kinase activity"/>
    <property type="evidence" value="ECO:0007669"/>
    <property type="project" value="InterPro"/>
</dbReference>
<dbReference type="Proteomes" id="UP000000442">
    <property type="component" value="Chromosome"/>
</dbReference>
<keyword evidence="4" id="KW-0597">Phosphoprotein</keyword>
<evidence type="ECO:0000256" key="6">
    <source>
        <dbReference type="ARBA" id="ARBA00022777"/>
    </source>
</evidence>
<reference evidence="11 12" key="1">
    <citation type="journal article" date="2009" name="Environ. Microbiol.">
        <title>Genome sequence of Desulfobacterium autotrophicum HRM2, a marine sulfate reducer oxidizing organic carbon completely to carbon dioxide.</title>
        <authorList>
            <person name="Strittmatter A.W."/>
            <person name="Liesegang H."/>
            <person name="Rabus R."/>
            <person name="Decker I."/>
            <person name="Amann J."/>
            <person name="Andres S."/>
            <person name="Henne A."/>
            <person name="Fricke W.F."/>
            <person name="Martinez-Arias R."/>
            <person name="Bartels D."/>
            <person name="Goesmann A."/>
            <person name="Krause L."/>
            <person name="Puehler A."/>
            <person name="Klenk H.P."/>
            <person name="Richter M."/>
            <person name="Schuler M."/>
            <person name="Gloeckner F.O."/>
            <person name="Meyerdierks A."/>
            <person name="Gottschalk G."/>
            <person name="Amann R."/>
        </authorList>
    </citation>
    <scope>NUCLEOTIDE SEQUENCE [LARGE SCALE GENOMIC DNA]</scope>
    <source>
        <strain evidence="12">ATCC 43914 / DSM 3382 / HRM2</strain>
    </source>
</reference>
<dbReference type="PANTHER" id="PTHR43711:SF1">
    <property type="entry name" value="HISTIDINE KINASE 1"/>
    <property type="match status" value="1"/>
</dbReference>
<evidence type="ECO:0000256" key="8">
    <source>
        <dbReference type="SAM" id="Phobius"/>
    </source>
</evidence>
<dbReference type="SUPFAM" id="SSF47384">
    <property type="entry name" value="Homodimeric domain of signal transducing histidine kinase"/>
    <property type="match status" value="1"/>
</dbReference>
<evidence type="ECO:0000259" key="10">
    <source>
        <dbReference type="PROSITE" id="PS50885"/>
    </source>
</evidence>
<dbReference type="InterPro" id="IPR036890">
    <property type="entry name" value="HATPase_C_sf"/>
</dbReference>
<keyword evidence="6 11" id="KW-0418">Kinase</keyword>
<feature type="transmembrane region" description="Helical" evidence="8">
    <location>
        <begin position="140"/>
        <end position="162"/>
    </location>
</feature>
<accession>C0QEI3</accession>
<keyword evidence="8" id="KW-0812">Transmembrane</keyword>
<dbReference type="FunFam" id="3.30.565.10:FF:000006">
    <property type="entry name" value="Sensor histidine kinase WalK"/>
    <property type="match status" value="1"/>
</dbReference>
<dbReference type="CDD" id="cd06225">
    <property type="entry name" value="HAMP"/>
    <property type="match status" value="1"/>
</dbReference>
<proteinExistence type="predicted"/>
<dbReference type="Pfam" id="PF00512">
    <property type="entry name" value="HisKA"/>
    <property type="match status" value="1"/>
</dbReference>
<dbReference type="PROSITE" id="PS50109">
    <property type="entry name" value="HIS_KIN"/>
    <property type="match status" value="1"/>
</dbReference>
<dbReference type="EC" id="2.7.13.3" evidence="3"/>
<evidence type="ECO:0000256" key="7">
    <source>
        <dbReference type="ARBA" id="ARBA00023012"/>
    </source>
</evidence>
<dbReference type="EMBL" id="CP001087">
    <property type="protein sequence ID" value="ACN15325.1"/>
    <property type="molecule type" value="Genomic_DNA"/>
</dbReference>
<dbReference type="Pfam" id="PF00672">
    <property type="entry name" value="HAMP"/>
    <property type="match status" value="1"/>
</dbReference>
<dbReference type="eggNOG" id="COG2205">
    <property type="taxonomic scope" value="Bacteria"/>
</dbReference>
<dbReference type="InterPro" id="IPR050736">
    <property type="entry name" value="Sensor_HK_Regulatory"/>
</dbReference>
<dbReference type="AlphaFoldDB" id="C0QEI3"/>
<keyword evidence="8" id="KW-1133">Transmembrane helix</keyword>
<organism evidence="11 12">
    <name type="scientific">Desulforapulum autotrophicum (strain ATCC 43914 / DSM 3382 / VKM B-1955 / HRM2)</name>
    <name type="common">Desulfobacterium autotrophicum</name>
    <dbReference type="NCBI Taxonomy" id="177437"/>
    <lineage>
        <taxon>Bacteria</taxon>
        <taxon>Pseudomonadati</taxon>
        <taxon>Thermodesulfobacteriota</taxon>
        <taxon>Desulfobacteria</taxon>
        <taxon>Desulfobacterales</taxon>
        <taxon>Desulfobacteraceae</taxon>
        <taxon>Desulforapulum</taxon>
    </lineage>
</organism>
<dbReference type="InterPro" id="IPR036097">
    <property type="entry name" value="HisK_dim/P_sf"/>
</dbReference>
<dbReference type="InterPro" id="IPR003660">
    <property type="entry name" value="HAMP_dom"/>
</dbReference>
<evidence type="ECO:0000256" key="4">
    <source>
        <dbReference type="ARBA" id="ARBA00022553"/>
    </source>
</evidence>
<dbReference type="Gene3D" id="1.10.287.130">
    <property type="match status" value="1"/>
</dbReference>
<sequence>MSKISSRIVTINNQIAELSKNLQDSLMDMEVNDKKFRLLKNPLYFDYFETARKAYLRDLDQIIHLESHPWGFLKDWKKIQQKYGEFTGFRPPKSLMDLPSQWEQEDLIIQWMDLISKAREANDLKIKQGLIQINRQTRQVVRNGVIGFGISMVVGLFGILFISKSMLTPLNKLKQGLTQISTDNYAHEVVVSSRDEFGELADAFNAMSHQLKADEDIRSDFIATLSHEIRTPLSSVQESVNMIIEEILGPVNERQKKFLKLAGSEITRITSLLNHLLDISMLEAGTQKSNPAPFDPNQLIVEAIQSLDTTAKRKHTVVKAHTLIRAPRVMGEEKEIMQVLMNIIGNAIKFSDENSLVDIWLSKSREDGFLSFNISDNGPGIPREKHGLIFKRYYRAEEVRNHMSGVGLGLNISRRIVQSHGGKIFVENNIDKGCTFTFTLPVEKSISV</sequence>
<dbReference type="Gene3D" id="6.10.340.10">
    <property type="match status" value="1"/>
</dbReference>
<feature type="domain" description="HAMP" evidence="10">
    <location>
        <begin position="164"/>
        <end position="216"/>
    </location>
</feature>
<dbReference type="InterPro" id="IPR003594">
    <property type="entry name" value="HATPase_dom"/>
</dbReference>
<dbReference type="InterPro" id="IPR005467">
    <property type="entry name" value="His_kinase_dom"/>
</dbReference>
<keyword evidence="5" id="KW-0808">Transferase</keyword>
<keyword evidence="7" id="KW-0902">Two-component regulatory system</keyword>
<dbReference type="CDD" id="cd00075">
    <property type="entry name" value="HATPase"/>
    <property type="match status" value="1"/>
</dbReference>
<dbReference type="CDD" id="cd00082">
    <property type="entry name" value="HisKA"/>
    <property type="match status" value="1"/>
</dbReference>
<dbReference type="InterPro" id="IPR003661">
    <property type="entry name" value="HisK_dim/P_dom"/>
</dbReference>
<dbReference type="GO" id="GO:0016020">
    <property type="term" value="C:membrane"/>
    <property type="evidence" value="ECO:0007669"/>
    <property type="project" value="UniProtKB-SubCell"/>
</dbReference>
<evidence type="ECO:0000313" key="12">
    <source>
        <dbReference type="Proteomes" id="UP000000442"/>
    </source>
</evidence>
<evidence type="ECO:0000256" key="5">
    <source>
        <dbReference type="ARBA" id="ARBA00022679"/>
    </source>
</evidence>
<comment type="subcellular location">
    <subcellularLocation>
        <location evidence="2">Membrane</location>
    </subcellularLocation>
</comment>
<dbReference type="PRINTS" id="PR00344">
    <property type="entry name" value="BCTRLSENSOR"/>
</dbReference>
<name>C0QEI3_DESAH</name>
<gene>
    <name evidence="11" type="ordered locus">HRM2_22270</name>
</gene>
<protein>
    <recommendedName>
        <fullName evidence="3">histidine kinase</fullName>
        <ecNumber evidence="3">2.7.13.3</ecNumber>
    </recommendedName>
</protein>